<proteinExistence type="predicted"/>
<evidence type="ECO:0000313" key="2">
    <source>
        <dbReference type="EMBL" id="MPN48852.1"/>
    </source>
</evidence>
<comment type="caution">
    <text evidence="2">The sequence shown here is derived from an EMBL/GenBank/DDBJ whole genome shotgun (WGS) entry which is preliminary data.</text>
</comment>
<accession>A0A645IDE7</accession>
<organism evidence="2">
    <name type="scientific">bioreactor metagenome</name>
    <dbReference type="NCBI Taxonomy" id="1076179"/>
    <lineage>
        <taxon>unclassified sequences</taxon>
        <taxon>metagenomes</taxon>
        <taxon>ecological metagenomes</taxon>
    </lineage>
</organism>
<evidence type="ECO:0000256" key="1">
    <source>
        <dbReference type="SAM" id="MobiDB-lite"/>
    </source>
</evidence>
<protein>
    <submittedName>
        <fullName evidence="2">Uncharacterized protein</fullName>
    </submittedName>
</protein>
<name>A0A645IDE7_9ZZZZ</name>
<sequence length="77" mass="8230">MDFVGADDQVMRFGVSGQRQQFVPAPAAPDRVVRMAEQEETTLRACRLLQRRHVPVPAGAGAGQIDPVQPATGEMGG</sequence>
<dbReference type="EMBL" id="VSSQ01111543">
    <property type="protein sequence ID" value="MPN48852.1"/>
    <property type="molecule type" value="Genomic_DNA"/>
</dbReference>
<dbReference type="AlphaFoldDB" id="A0A645IDE7"/>
<feature type="region of interest" description="Disordered" evidence="1">
    <location>
        <begin position="57"/>
        <end position="77"/>
    </location>
</feature>
<gene>
    <name evidence="2" type="ORF">SDC9_196464</name>
</gene>
<reference evidence="2" key="1">
    <citation type="submission" date="2019-08" db="EMBL/GenBank/DDBJ databases">
        <authorList>
            <person name="Kucharzyk K."/>
            <person name="Murdoch R.W."/>
            <person name="Higgins S."/>
            <person name="Loffler F."/>
        </authorList>
    </citation>
    <scope>NUCLEOTIDE SEQUENCE</scope>
</reference>